<keyword evidence="7" id="KW-1185">Reference proteome</keyword>
<dbReference type="PANTHER" id="PTHR24567">
    <property type="entry name" value="CRP FAMILY TRANSCRIPTIONAL REGULATORY PROTEIN"/>
    <property type="match status" value="1"/>
</dbReference>
<accession>A0A1L3GIN8</accession>
<keyword evidence="2" id="KW-0238">DNA-binding</keyword>
<evidence type="ECO:0000256" key="3">
    <source>
        <dbReference type="ARBA" id="ARBA00023163"/>
    </source>
</evidence>
<keyword evidence="3" id="KW-0804">Transcription</keyword>
<dbReference type="GO" id="GO:0003700">
    <property type="term" value="F:DNA-binding transcription factor activity"/>
    <property type="evidence" value="ECO:0007669"/>
    <property type="project" value="TreeGrafter"/>
</dbReference>
<dbReference type="PANTHER" id="PTHR24567:SF68">
    <property type="entry name" value="DNA-BINDING TRANSCRIPTIONAL DUAL REGULATOR CRP"/>
    <property type="match status" value="1"/>
</dbReference>
<evidence type="ECO:0000259" key="4">
    <source>
        <dbReference type="PROSITE" id="PS50042"/>
    </source>
</evidence>
<dbReference type="SUPFAM" id="SSF51206">
    <property type="entry name" value="cAMP-binding domain-like"/>
    <property type="match status" value="1"/>
</dbReference>
<dbReference type="InterPro" id="IPR000595">
    <property type="entry name" value="cNMP-bd_dom"/>
</dbReference>
<dbReference type="Gene3D" id="1.10.10.10">
    <property type="entry name" value="Winged helix-like DNA-binding domain superfamily/Winged helix DNA-binding domain"/>
    <property type="match status" value="1"/>
</dbReference>
<feature type="domain" description="HTH crp-type" evidence="5">
    <location>
        <begin position="146"/>
        <end position="213"/>
    </location>
</feature>
<dbReference type="PROSITE" id="PS50042">
    <property type="entry name" value="CNMP_BINDING_3"/>
    <property type="match status" value="1"/>
</dbReference>
<evidence type="ECO:0000313" key="6">
    <source>
        <dbReference type="EMBL" id="APG25791.1"/>
    </source>
</evidence>
<dbReference type="AlphaFoldDB" id="A0A1L3GIN8"/>
<dbReference type="InterPro" id="IPR036390">
    <property type="entry name" value="WH_DNA-bd_sf"/>
</dbReference>
<evidence type="ECO:0000259" key="5">
    <source>
        <dbReference type="PROSITE" id="PS51063"/>
    </source>
</evidence>
<dbReference type="EMBL" id="CP015518">
    <property type="protein sequence ID" value="APG25791.1"/>
    <property type="molecule type" value="Genomic_DNA"/>
</dbReference>
<dbReference type="InterPro" id="IPR014710">
    <property type="entry name" value="RmlC-like_jellyroll"/>
</dbReference>
<dbReference type="Proteomes" id="UP000182264">
    <property type="component" value="Chromosome"/>
</dbReference>
<dbReference type="GO" id="GO:0005829">
    <property type="term" value="C:cytosol"/>
    <property type="evidence" value="ECO:0007669"/>
    <property type="project" value="TreeGrafter"/>
</dbReference>
<dbReference type="SUPFAM" id="SSF46785">
    <property type="entry name" value="Winged helix' DNA-binding domain"/>
    <property type="match status" value="1"/>
</dbReference>
<dbReference type="InterPro" id="IPR036388">
    <property type="entry name" value="WH-like_DNA-bd_sf"/>
</dbReference>
<dbReference type="Pfam" id="PF00027">
    <property type="entry name" value="cNMP_binding"/>
    <property type="match status" value="1"/>
</dbReference>
<name>A0A1L3GIN8_SYNAC</name>
<protein>
    <recommendedName>
        <fullName evidence="8">Transcriptional regulator, Crp/Fnr family</fullName>
    </recommendedName>
</protein>
<dbReference type="CDD" id="cd00038">
    <property type="entry name" value="CAP_ED"/>
    <property type="match status" value="1"/>
</dbReference>
<keyword evidence="1" id="KW-0805">Transcription regulation</keyword>
<gene>
    <name evidence="6" type="ORF">A7E75_12805</name>
</gene>
<dbReference type="InterPro" id="IPR018490">
    <property type="entry name" value="cNMP-bd_dom_sf"/>
</dbReference>
<evidence type="ECO:0008006" key="8">
    <source>
        <dbReference type="Google" id="ProtNLM"/>
    </source>
</evidence>
<dbReference type="KEGG" id="pace:A6070_06820"/>
<dbReference type="Gene3D" id="2.60.120.10">
    <property type="entry name" value="Jelly Rolls"/>
    <property type="match status" value="1"/>
</dbReference>
<dbReference type="SMART" id="SM00419">
    <property type="entry name" value="HTH_CRP"/>
    <property type="match status" value="1"/>
</dbReference>
<dbReference type="OrthoDB" id="892842at2"/>
<proteinExistence type="predicted"/>
<organism evidence="6 7">
    <name type="scientific">Syntrophotalea acetylenica</name>
    <name type="common">Pelobacter acetylenicus</name>
    <dbReference type="NCBI Taxonomy" id="29542"/>
    <lineage>
        <taxon>Bacteria</taxon>
        <taxon>Pseudomonadati</taxon>
        <taxon>Thermodesulfobacteriota</taxon>
        <taxon>Desulfuromonadia</taxon>
        <taxon>Desulfuromonadales</taxon>
        <taxon>Syntrophotaleaceae</taxon>
        <taxon>Syntrophotalea</taxon>
    </lineage>
</organism>
<dbReference type="Pfam" id="PF13545">
    <property type="entry name" value="HTH_Crp_2"/>
    <property type="match status" value="1"/>
</dbReference>
<evidence type="ECO:0000313" key="7">
    <source>
        <dbReference type="Proteomes" id="UP000182264"/>
    </source>
</evidence>
<reference evidence="6 7" key="1">
    <citation type="journal article" date="2017" name="Genome Announc.">
        <title>Complete Genome Sequences of Two Acetylene-Fermenting Pelobacter acetylenicus Strains.</title>
        <authorList>
            <person name="Sutton J.M."/>
            <person name="Baesman S.M."/>
            <person name="Fierst J.L."/>
            <person name="Poret-Peterson A.T."/>
            <person name="Oremland R.S."/>
            <person name="Dunlap D.S."/>
            <person name="Akob D.M."/>
        </authorList>
    </citation>
    <scope>NUCLEOTIDE SEQUENCE [LARGE SCALE GENOMIC DNA]</scope>
    <source>
        <strain evidence="6 7">DSM 3247</strain>
    </source>
</reference>
<feature type="domain" description="Cyclic nucleotide-binding" evidence="4">
    <location>
        <begin position="12"/>
        <end position="115"/>
    </location>
</feature>
<dbReference type="GO" id="GO:0003677">
    <property type="term" value="F:DNA binding"/>
    <property type="evidence" value="ECO:0007669"/>
    <property type="project" value="UniProtKB-KW"/>
</dbReference>
<dbReference type="PROSITE" id="PS51063">
    <property type="entry name" value="HTH_CRP_2"/>
    <property type="match status" value="1"/>
</dbReference>
<dbReference type="STRING" id="29542.A6070_06820"/>
<dbReference type="SMART" id="SM00100">
    <property type="entry name" value="cNMP"/>
    <property type="match status" value="1"/>
</dbReference>
<dbReference type="InterPro" id="IPR050397">
    <property type="entry name" value="Env_Response_Regulators"/>
</dbReference>
<sequence>MNDRDAIKSCPLFSGVTDRDLDDLTRIARRQVFVKGQMVFSEGDEATGFYVPVEGKIKLFKLSPEGKERILRIAHPGRTVAEAAIFDIGLFPACAQALEPSVLLFFPKQAILDLLHHNAQLAINMIGGISRILREMMDHVESLTFRDVPSRLARYLLDLSDMQKRHVHLPVSKTQLAANLNTAGETLSRTLRKMSDDNLLRVRGRTIEIIDFQGLVDLSERYKE</sequence>
<dbReference type="InterPro" id="IPR012318">
    <property type="entry name" value="HTH_CRP"/>
</dbReference>
<evidence type="ECO:0000256" key="1">
    <source>
        <dbReference type="ARBA" id="ARBA00023015"/>
    </source>
</evidence>
<evidence type="ECO:0000256" key="2">
    <source>
        <dbReference type="ARBA" id="ARBA00023125"/>
    </source>
</evidence>
<dbReference type="RefSeq" id="WP_072287634.1">
    <property type="nucleotide sequence ID" value="NZ_CP015455.1"/>
</dbReference>